<evidence type="ECO:0000256" key="1">
    <source>
        <dbReference type="SAM" id="SignalP"/>
    </source>
</evidence>
<evidence type="ECO:0000313" key="2">
    <source>
        <dbReference type="EMBL" id="SCL36178.1"/>
    </source>
</evidence>
<keyword evidence="2" id="KW-0378">Hydrolase</keyword>
<feature type="signal peptide" evidence="1">
    <location>
        <begin position="1"/>
        <end position="29"/>
    </location>
</feature>
<dbReference type="EMBL" id="FMHV01000002">
    <property type="protein sequence ID" value="SCL36178.1"/>
    <property type="molecule type" value="Genomic_DNA"/>
</dbReference>
<proteinExistence type="predicted"/>
<sequence>MTSQLLRRLGVVTAAVLVVAFGAAAPAQAESTTGSISGHVTRPDGSPAPSELVFARDVNSENPGGAAVTDENGFYFIIDLVPGSYRVSIPRGSQTQYAHGKTSSSTADVFVVTAGEVTAVDEQLLALGTLQIVVTEADGAPARGEVSLHNLDQSFGSSARLDESGQASLNVFPGEYKVQVVPAIPGDPDNLDFARAQWLHGATSFEQGEVVAVTPDTTTAVAERLLPSGAVTVTARDSMDGSPIVNFCARVADREWCSDGSGSVTLTGLLPATHDLEVFTHDGLYLPTDATVTIVAGETVPAVVDLVPGGAITTTVVDAITGQPVAGACLIPVPMGSGRVGDAGGDCTGVDGQTTLGPLLGGVYHLFVVPETGSGYGAQWVGWMGGVGDPARARGVTVEPRAVAAMPSVKLDRAGTISGTVTSAATRQPVTSGHVSLFPYGNGSPAFDSEIDESGRYSLDWLGPYEWPLVFTTLDHARQWSGGVADRREAKQIKVQSGKTTTYSPALKVGTVMTGTVTDATGNPLTIDFDVINAATGDNMGSGFSPGGTYRSLILGPQTIKINWRLHNETTSHEGWYDDDIDFEHAKPIDVPKKGTLTVDLMIATG</sequence>
<dbReference type="InterPro" id="IPR013784">
    <property type="entry name" value="Carb-bd-like_fold"/>
</dbReference>
<dbReference type="GO" id="GO:0030246">
    <property type="term" value="F:carbohydrate binding"/>
    <property type="evidence" value="ECO:0007669"/>
    <property type="project" value="InterPro"/>
</dbReference>
<dbReference type="SUPFAM" id="SSF49452">
    <property type="entry name" value="Starch-binding domain-like"/>
    <property type="match status" value="1"/>
</dbReference>
<gene>
    <name evidence="2" type="ORF">GA0070624_5479</name>
</gene>
<keyword evidence="3" id="KW-1185">Reference proteome</keyword>
<organism evidence="2 3">
    <name type="scientific">Micromonospora rhizosphaerae</name>
    <dbReference type="NCBI Taxonomy" id="568872"/>
    <lineage>
        <taxon>Bacteria</taxon>
        <taxon>Bacillati</taxon>
        <taxon>Actinomycetota</taxon>
        <taxon>Actinomycetes</taxon>
        <taxon>Micromonosporales</taxon>
        <taxon>Micromonosporaceae</taxon>
        <taxon>Micromonospora</taxon>
    </lineage>
</organism>
<keyword evidence="1" id="KW-0732">Signal</keyword>
<reference evidence="3" key="1">
    <citation type="submission" date="2016-06" db="EMBL/GenBank/DDBJ databases">
        <authorList>
            <person name="Varghese N."/>
            <person name="Submissions Spin"/>
        </authorList>
    </citation>
    <scope>NUCLEOTIDE SEQUENCE [LARGE SCALE GENOMIC DNA]</scope>
    <source>
        <strain evidence="3">DSM 45431</strain>
    </source>
</reference>
<keyword evidence="2" id="KW-0645">Protease</keyword>
<dbReference type="Gene3D" id="2.60.40.1120">
    <property type="entry name" value="Carboxypeptidase-like, regulatory domain"/>
    <property type="match status" value="1"/>
</dbReference>
<dbReference type="Proteomes" id="UP000199413">
    <property type="component" value="Unassembled WGS sequence"/>
</dbReference>
<accession>A0A1C6T331</accession>
<keyword evidence="2" id="KW-0121">Carboxypeptidase</keyword>
<evidence type="ECO:0000313" key="3">
    <source>
        <dbReference type="Proteomes" id="UP000199413"/>
    </source>
</evidence>
<dbReference type="AlphaFoldDB" id="A0A1C6T331"/>
<dbReference type="STRING" id="568872.GA0070624_5479"/>
<name>A0A1C6T331_9ACTN</name>
<dbReference type="GO" id="GO:0004180">
    <property type="term" value="F:carboxypeptidase activity"/>
    <property type="evidence" value="ECO:0007669"/>
    <property type="project" value="UniProtKB-KW"/>
</dbReference>
<dbReference type="RefSeq" id="WP_091345716.1">
    <property type="nucleotide sequence ID" value="NZ_FMHV01000002.1"/>
</dbReference>
<protein>
    <submittedName>
        <fullName evidence="2">Carboxypeptidase regulatory-like domain-containing protein</fullName>
    </submittedName>
</protein>
<dbReference type="OrthoDB" id="3632511at2"/>
<feature type="chain" id="PRO_5008746419" evidence="1">
    <location>
        <begin position="30"/>
        <end position="606"/>
    </location>
</feature>